<dbReference type="InterPro" id="IPR036259">
    <property type="entry name" value="MFS_trans_sf"/>
</dbReference>
<evidence type="ECO:0000256" key="5">
    <source>
        <dbReference type="SAM" id="MobiDB-lite"/>
    </source>
</evidence>
<feature type="transmembrane region" description="Helical" evidence="6">
    <location>
        <begin position="12"/>
        <end position="31"/>
    </location>
</feature>
<dbReference type="SUPFAM" id="SSF103473">
    <property type="entry name" value="MFS general substrate transporter"/>
    <property type="match status" value="2"/>
</dbReference>
<dbReference type="InterPro" id="IPR010658">
    <property type="entry name" value="Nodulin-like"/>
</dbReference>
<feature type="transmembrane region" description="Helical" evidence="6">
    <location>
        <begin position="440"/>
        <end position="457"/>
    </location>
</feature>
<feature type="transmembrane region" description="Helical" evidence="6">
    <location>
        <begin position="562"/>
        <end position="583"/>
    </location>
</feature>
<comment type="subcellular location">
    <subcellularLocation>
        <location evidence="1">Membrane</location>
        <topology evidence="1">Multi-pass membrane protein</topology>
    </subcellularLocation>
</comment>
<dbReference type="Pfam" id="PF06813">
    <property type="entry name" value="Nodulin-like"/>
    <property type="match status" value="1"/>
</dbReference>
<organism evidence="8 9">
    <name type="scientific">Maudiozyma humilis</name>
    <name type="common">Sour dough yeast</name>
    <name type="synonym">Kazachstania humilis</name>
    <dbReference type="NCBI Taxonomy" id="51915"/>
    <lineage>
        <taxon>Eukaryota</taxon>
        <taxon>Fungi</taxon>
        <taxon>Dikarya</taxon>
        <taxon>Ascomycota</taxon>
        <taxon>Saccharomycotina</taxon>
        <taxon>Saccharomycetes</taxon>
        <taxon>Saccharomycetales</taxon>
        <taxon>Saccharomycetaceae</taxon>
        <taxon>Maudiozyma</taxon>
    </lineage>
</organism>
<keyword evidence="2 6" id="KW-0812">Transmembrane</keyword>
<feature type="transmembrane region" description="Helical" evidence="6">
    <location>
        <begin position="77"/>
        <end position="95"/>
    </location>
</feature>
<feature type="transmembrane region" description="Helical" evidence="6">
    <location>
        <begin position="514"/>
        <end position="534"/>
    </location>
</feature>
<proteinExistence type="predicted"/>
<protein>
    <recommendedName>
        <fullName evidence="7">Nodulin-like domain-containing protein</fullName>
    </recommendedName>
</protein>
<feature type="transmembrane region" description="Helical" evidence="6">
    <location>
        <begin position="477"/>
        <end position="502"/>
    </location>
</feature>
<evidence type="ECO:0000256" key="6">
    <source>
        <dbReference type="SAM" id="Phobius"/>
    </source>
</evidence>
<dbReference type="EMBL" id="BTGD01000003">
    <property type="protein sequence ID" value="GMM54731.1"/>
    <property type="molecule type" value="Genomic_DNA"/>
</dbReference>
<comment type="caution">
    <text evidence="8">The sequence shown here is derived from an EMBL/GenBank/DDBJ whole genome shotgun (WGS) entry which is preliminary data.</text>
</comment>
<reference evidence="8 9" key="1">
    <citation type="journal article" date="2023" name="Elife">
        <title>Identification of key yeast species and microbe-microbe interactions impacting larval growth of Drosophila in the wild.</title>
        <authorList>
            <person name="Mure A."/>
            <person name="Sugiura Y."/>
            <person name="Maeda R."/>
            <person name="Honda K."/>
            <person name="Sakurai N."/>
            <person name="Takahashi Y."/>
            <person name="Watada M."/>
            <person name="Katoh T."/>
            <person name="Gotoh A."/>
            <person name="Gotoh Y."/>
            <person name="Taniguchi I."/>
            <person name="Nakamura K."/>
            <person name="Hayashi T."/>
            <person name="Katayama T."/>
            <person name="Uemura T."/>
            <person name="Hattori Y."/>
        </authorList>
    </citation>
    <scope>NUCLEOTIDE SEQUENCE [LARGE SCALE GENOMIC DNA]</scope>
    <source>
        <strain evidence="8 9">KH-74</strain>
    </source>
</reference>
<keyword evidence="9" id="KW-1185">Reference proteome</keyword>
<feature type="transmembrane region" description="Helical" evidence="6">
    <location>
        <begin position="145"/>
        <end position="164"/>
    </location>
</feature>
<feature type="transmembrane region" description="Helical" evidence="6">
    <location>
        <begin position="101"/>
        <end position="124"/>
    </location>
</feature>
<evidence type="ECO:0000313" key="9">
    <source>
        <dbReference type="Proteomes" id="UP001377567"/>
    </source>
</evidence>
<evidence type="ECO:0000256" key="3">
    <source>
        <dbReference type="ARBA" id="ARBA00022989"/>
    </source>
</evidence>
<feature type="transmembrane region" description="Helical" evidence="6">
    <location>
        <begin position="51"/>
        <end position="70"/>
    </location>
</feature>
<gene>
    <name evidence="8" type="ORF">DAKH74_013470</name>
</gene>
<keyword evidence="3 6" id="KW-1133">Transmembrane helix</keyword>
<dbReference type="AlphaFoldDB" id="A0AAV5RVQ7"/>
<evidence type="ECO:0000256" key="4">
    <source>
        <dbReference type="ARBA" id="ARBA00023136"/>
    </source>
</evidence>
<dbReference type="PANTHER" id="PTHR21576">
    <property type="entry name" value="UNCHARACTERIZED NODULIN-LIKE PROTEIN"/>
    <property type="match status" value="1"/>
</dbReference>
<keyword evidence="4 6" id="KW-0472">Membrane</keyword>
<feature type="domain" description="Nodulin-like" evidence="7">
    <location>
        <begin position="14"/>
        <end position="199"/>
    </location>
</feature>
<sequence length="608" mass="66917">MSDMNATKRQLILSLIGSCVTALGAGTPYIYSYYAPKLLERCEIPISKSSSISFSLNIGSSLLAMFAGMIIDYNPALSCLIGAITTFFAYMILSICYKNAISNVFLISFALGLVGFGSISGFFAGVKVCTTNFPRHRGTATACPIALYALSGMVFSTICAKWFGDNMLGVFRFLQVVCTLMILVGVFTVKIVTIKLDDDEGKNSDLEDNAYNFNDVNREHASLERSTSLNQLSQISPRRSPWLRAHTRSRSALDTINSNGARSEPQPFFIERAQTTPTDNDSIHATYSHGENNNIMSQRNSLHMDGRHQNISVSRSNSMSPDGNATDGTSASEISNRPRYLSTLRKLHKSKVIQTIVDPKYLIYYVILAIQMGIGQMYIYSVGFIIQVQVNSPQLETLELNKAKLQAFQISLFAMFSFFGRLTSGPISDLLVRKLKSQRLWNIFFASLLVLLASRTITTSYDTVPQANAAGNSIPSIKNISLCTTLFGYAFGMTFGTFPSIIADTFGTDGFSTIWSICTTGGVFTVKLFTSILAHDLSSNSADGDLVCKKGVLCYKHTFNTIFDICALGVMLTGIMVFGTYWIEQQNNSNQETEHTIETIPLQIDAEI</sequence>
<name>A0AAV5RVQ7_MAUHU</name>
<dbReference type="Proteomes" id="UP001377567">
    <property type="component" value="Unassembled WGS sequence"/>
</dbReference>
<evidence type="ECO:0000313" key="8">
    <source>
        <dbReference type="EMBL" id="GMM54731.1"/>
    </source>
</evidence>
<evidence type="ECO:0000256" key="2">
    <source>
        <dbReference type="ARBA" id="ARBA00022692"/>
    </source>
</evidence>
<feature type="transmembrane region" description="Helical" evidence="6">
    <location>
        <begin position="361"/>
        <end position="386"/>
    </location>
</feature>
<feature type="region of interest" description="Disordered" evidence="5">
    <location>
        <begin position="273"/>
        <end position="292"/>
    </location>
</feature>
<dbReference type="Gene3D" id="1.20.1250.20">
    <property type="entry name" value="MFS general substrate transporter like domains"/>
    <property type="match status" value="2"/>
</dbReference>
<feature type="transmembrane region" description="Helical" evidence="6">
    <location>
        <begin position="170"/>
        <end position="192"/>
    </location>
</feature>
<feature type="region of interest" description="Disordered" evidence="5">
    <location>
        <begin position="312"/>
        <end position="334"/>
    </location>
</feature>
<evidence type="ECO:0000259" key="7">
    <source>
        <dbReference type="Pfam" id="PF06813"/>
    </source>
</evidence>
<dbReference type="PANTHER" id="PTHR21576:SF166">
    <property type="entry name" value="ADR278WP"/>
    <property type="match status" value="1"/>
</dbReference>
<feature type="transmembrane region" description="Helical" evidence="6">
    <location>
        <begin position="406"/>
        <end position="428"/>
    </location>
</feature>
<dbReference type="GO" id="GO:0000329">
    <property type="term" value="C:fungal-type vacuole membrane"/>
    <property type="evidence" value="ECO:0007669"/>
    <property type="project" value="TreeGrafter"/>
</dbReference>
<evidence type="ECO:0000256" key="1">
    <source>
        <dbReference type="ARBA" id="ARBA00004141"/>
    </source>
</evidence>
<accession>A0AAV5RVQ7</accession>